<feature type="transmembrane region" description="Helical" evidence="1">
    <location>
        <begin position="52"/>
        <end position="72"/>
    </location>
</feature>
<gene>
    <name evidence="2" type="ORF">DMP07_03735</name>
</gene>
<accession>A0A3N0AGT6</accession>
<dbReference type="OrthoDB" id="3239796at2"/>
<keyword evidence="1" id="KW-1133">Transmembrane helix</keyword>
<feature type="transmembrane region" description="Helical" evidence="1">
    <location>
        <begin position="12"/>
        <end position="32"/>
    </location>
</feature>
<evidence type="ECO:0000313" key="2">
    <source>
        <dbReference type="EMBL" id="RNL20941.1"/>
    </source>
</evidence>
<protein>
    <submittedName>
        <fullName evidence="2">Uncharacterized protein</fullName>
    </submittedName>
</protein>
<keyword evidence="1" id="KW-0812">Transmembrane</keyword>
<comment type="caution">
    <text evidence="2">The sequence shown here is derived from an EMBL/GenBank/DDBJ whole genome shotgun (WGS) entry which is preliminary data.</text>
</comment>
<proteinExistence type="predicted"/>
<dbReference type="Proteomes" id="UP000267368">
    <property type="component" value="Unassembled WGS sequence"/>
</dbReference>
<keyword evidence="1" id="KW-0472">Membrane</keyword>
<dbReference type="EMBL" id="QICB01000002">
    <property type="protein sequence ID" value="RNL20941.1"/>
    <property type="molecule type" value="Genomic_DNA"/>
</dbReference>
<sequence>MSDYDRTLRMIAFILNMVSLAVSAILIVPLAWMIPMCITSWRIYKGTRPNTVAFGVCTLIFLSLFGGILLLLSKKDR</sequence>
<dbReference type="AlphaFoldDB" id="A0A3N0AGT6"/>
<evidence type="ECO:0000256" key="1">
    <source>
        <dbReference type="SAM" id="Phobius"/>
    </source>
</evidence>
<organism evidence="2 3">
    <name type="scientific">Slackia faecicanis</name>
    <dbReference type="NCBI Taxonomy" id="255723"/>
    <lineage>
        <taxon>Bacteria</taxon>
        <taxon>Bacillati</taxon>
        <taxon>Actinomycetota</taxon>
        <taxon>Coriobacteriia</taxon>
        <taxon>Eggerthellales</taxon>
        <taxon>Eggerthellaceae</taxon>
        <taxon>Slackia</taxon>
    </lineage>
</organism>
<keyword evidence="3" id="KW-1185">Reference proteome</keyword>
<name>A0A3N0AGT6_9ACTN</name>
<evidence type="ECO:0000313" key="3">
    <source>
        <dbReference type="Proteomes" id="UP000267368"/>
    </source>
</evidence>
<reference evidence="3" key="1">
    <citation type="submission" date="2018-05" db="EMBL/GenBank/DDBJ databases">
        <title>Genome Sequencing of selected type strains of the family Eggerthellaceae.</title>
        <authorList>
            <person name="Danylec N."/>
            <person name="Stoll D.A."/>
            <person name="Doetsch A."/>
            <person name="Huch M."/>
        </authorList>
    </citation>
    <scope>NUCLEOTIDE SEQUENCE [LARGE SCALE GENOMIC DNA]</scope>
    <source>
        <strain evidence="3">DSM 17537</strain>
    </source>
</reference>